<dbReference type="RefSeq" id="WP_006303536.1">
    <property type="nucleotide sequence ID" value="NZ_AEDQ01000004.1"/>
</dbReference>
<evidence type="ECO:0000256" key="1">
    <source>
        <dbReference type="ARBA" id="ARBA00004196"/>
    </source>
</evidence>
<comment type="caution">
    <text evidence="4">The sequence shown here is derived from an EMBL/GenBank/DDBJ whole genome shotgun (WGS) entry which is preliminary data.</text>
</comment>
<protein>
    <submittedName>
        <fullName evidence="4">Bacterial surface protein 26-residue PARCEL repeat (3 repeats)</fullName>
    </submittedName>
</protein>
<feature type="domain" description="DUF5648" evidence="3">
    <location>
        <begin position="1094"/>
        <end position="1227"/>
    </location>
</feature>
<dbReference type="Pfam" id="PF18885">
    <property type="entry name" value="DUF5648"/>
    <property type="match status" value="1"/>
</dbReference>
<accession>A0ABP2J5Z6</accession>
<dbReference type="InterPro" id="IPR032675">
    <property type="entry name" value="LRR_dom_sf"/>
</dbReference>
<dbReference type="InterPro" id="IPR043708">
    <property type="entry name" value="DUF5648"/>
</dbReference>
<feature type="transmembrane region" description="Helical" evidence="2">
    <location>
        <begin position="12"/>
        <end position="34"/>
    </location>
</feature>
<organism evidence="4 5">
    <name type="scientific">Fannyhessea vaginae PB189-T1-4</name>
    <dbReference type="NCBI Taxonomy" id="866774"/>
    <lineage>
        <taxon>Bacteria</taxon>
        <taxon>Bacillati</taxon>
        <taxon>Actinomycetota</taxon>
        <taxon>Coriobacteriia</taxon>
        <taxon>Coriobacteriales</taxon>
        <taxon>Atopobiaceae</taxon>
        <taxon>Fannyhessea</taxon>
    </lineage>
</organism>
<proteinExistence type="predicted"/>
<evidence type="ECO:0000313" key="4">
    <source>
        <dbReference type="EMBL" id="EFL44666.1"/>
    </source>
</evidence>
<comment type="subcellular location">
    <subcellularLocation>
        <location evidence="1">Cell envelope</location>
    </subcellularLocation>
</comment>
<dbReference type="Proteomes" id="UP000004431">
    <property type="component" value="Unassembled WGS sequence"/>
</dbReference>
<dbReference type="NCBIfam" id="TIGR02167">
    <property type="entry name" value="Liste_lipo_26"/>
    <property type="match status" value="16"/>
</dbReference>
<keyword evidence="2" id="KW-1133">Transmembrane helix</keyword>
<dbReference type="EMBL" id="AEDQ01000004">
    <property type="protein sequence ID" value="EFL44666.1"/>
    <property type="molecule type" value="Genomic_DNA"/>
</dbReference>
<dbReference type="InterPro" id="IPR013378">
    <property type="entry name" value="InlB-like_B-rpt"/>
</dbReference>
<reference evidence="4 5" key="1">
    <citation type="submission" date="2010-08" db="EMBL/GenBank/DDBJ databases">
        <authorList>
            <person name="Durkin A.S."/>
            <person name="Madupu R."/>
            <person name="Torralba M."/>
            <person name="Gillis M."/>
            <person name="Methe B."/>
            <person name="Sutton G."/>
            <person name="Nelson K.E."/>
        </authorList>
    </citation>
    <scope>NUCLEOTIDE SEQUENCE [LARGE SCALE GENOMIC DNA]</scope>
    <source>
        <strain evidence="4 5">PB189-T1-4</strain>
    </source>
</reference>
<dbReference type="InterPro" id="IPR042229">
    <property type="entry name" value="Listeria/Bacterioides_rpt_sf"/>
</dbReference>
<evidence type="ECO:0000259" key="3">
    <source>
        <dbReference type="Pfam" id="PF18885"/>
    </source>
</evidence>
<dbReference type="Gene3D" id="3.80.10.10">
    <property type="entry name" value="Ribonuclease Inhibitor"/>
    <property type="match status" value="3"/>
</dbReference>
<keyword evidence="5" id="KW-1185">Reference proteome</keyword>
<evidence type="ECO:0000313" key="5">
    <source>
        <dbReference type="Proteomes" id="UP000004431"/>
    </source>
</evidence>
<keyword evidence="2" id="KW-0472">Membrane</keyword>
<dbReference type="Pfam" id="PF03382">
    <property type="entry name" value="DUF285"/>
    <property type="match status" value="6"/>
</dbReference>
<sequence length="1235" mass="136989">MENRISAVVSRVIAARLAVGVGLCALSLGFTAIVRPTYSFASSSSEPSTTQTILTDDSVKNMKGCEAVPNLDKHEVVIRPKDGASEGVISANLKQDDFEAIHEVIASDNASGATLKFEGTVYGYGSLYLFDNSTYILKDFSLFSACKFKAISNDGNFDVSHVTNMKNLFRDCKNLTSLKGLENWNVSNVTDMSCMFSGCTSLIDISGLANWNTANVTTMQGMFGGWLTPNADDVFNGCENLKSVEPLAKWNTANVTNMSHMFGDCKNLTSLKGLENWNVSKVTDMSHMFSGCTSLIDISGLANWNTANVTTMQGMFGGQVTYLLHGNKFNGCEALEDVNALQSWNTANVTDMSYMFSGCTRLKSLKGLEKWNTENVTTMEGMFAAQVSPDNSVKVDGCESIQNVAALSKWKTSKVTKMNYMFSGCKSLSDISGLASWNTSSVTTMRGMFAGYSHKNINNKMVSFIFSCESLTNLKPLANWDVRKVTDMAFMFRGCKNLKTLDGLEKWKTESLTTMRGMFSWYCSGDSEFPPEYPLISTETSGSQTLENISGLAKWNTSKVTDMSYLFFGCDKLTSLVALKDWNTKSVTTMKGMFAGYSNNDSYATPGTTSRVPGCEGLKNLSGLDSWDTGKVTDMSFMFVGCKNLENLAGLNKWNTENVTTMEDMFGGYSDIPGCEHLTNVDAIANWNVQKVTKMGGMFGGCKSLTNLNGLTTWKTNGYLEMIFMFSGCENLTDIRGIKDWKFCGHPKFFKDTPTLTRSIEGMFSHCKKLSDISPIEDWPNTFYNGNDMEVGEGASLLFGYRDSSYAPLKLTNIKWFRPYVFDSPFVNSKEAVFILNIENTNDDNINYNLNTTAPNYNGDDCLPQNLKENLFLSNNDVLLNSMNGITAENDNYHVLKVTYKGASETSHMPSVLDSRINGKDAKPSSDPFEIVKHHLPSIVAGGAGDLPNKNEQPSNYLALADHKLLTSEELSAKGNDDPNAKLMQLFQQYTIKPARDVQFMSEGKEVATIKGPLDGTIGELANETVVTKDAVLTGVTMPKDPVKEGYIFKEWNTKPDGSGETFTSSTIIKGDGSKPLVVYAIFIRPTDPEVTVLYRLYNPYTHEHFFTAETVENDNLVRLGWKSEGGVGYIYKHGEKGGVYRLYNPTTGEHHYTMKEDEVAQCVKAGWKNEGVKWFSAQNKEVTLNKLYSMYNPYEKKFYHHYTADAKEIEQMVKAGWRKEEVKWCTLPLTYNAK</sequence>
<dbReference type="Gene3D" id="2.60.40.4270">
    <property type="entry name" value="Listeria-Bacteroides repeat domain"/>
    <property type="match status" value="1"/>
</dbReference>
<evidence type="ECO:0000256" key="2">
    <source>
        <dbReference type="SAM" id="Phobius"/>
    </source>
</evidence>
<keyword evidence="2" id="KW-0812">Transmembrane</keyword>
<dbReference type="Pfam" id="PF09479">
    <property type="entry name" value="Flg_new"/>
    <property type="match status" value="1"/>
</dbReference>
<dbReference type="InterPro" id="IPR011889">
    <property type="entry name" value="Liste_lipo_26"/>
</dbReference>
<dbReference type="InterPro" id="IPR005046">
    <property type="entry name" value="DUF285"/>
</dbReference>
<name>A0ABP2J5Z6_9ACTN</name>
<dbReference type="SUPFAM" id="SSF52058">
    <property type="entry name" value="L domain-like"/>
    <property type="match status" value="2"/>
</dbReference>
<gene>
    <name evidence="4" type="ORF">HMPREF9248_0119</name>
</gene>